<feature type="transmembrane region" description="Helical" evidence="1">
    <location>
        <begin position="12"/>
        <end position="31"/>
    </location>
</feature>
<reference evidence="2" key="1">
    <citation type="submission" date="2020-09" db="EMBL/GenBank/DDBJ databases">
        <title>A novel bacterium of genus Paenibacillus, isolated from South China Sea.</title>
        <authorList>
            <person name="Huang H."/>
            <person name="Mo K."/>
            <person name="Hu Y."/>
        </authorList>
    </citation>
    <scope>NUCLEOTIDE SEQUENCE</scope>
    <source>
        <strain evidence="2">IB182363</strain>
    </source>
</reference>
<protein>
    <submittedName>
        <fullName evidence="2">Stage III sporulation protein AF</fullName>
    </submittedName>
</protein>
<evidence type="ECO:0000256" key="1">
    <source>
        <dbReference type="SAM" id="Phobius"/>
    </source>
</evidence>
<sequence length="237" mass="26784">MIAWLHGWLKEIILIVLLAAFVDLLLPNNAFQRYVKTVLGLFILLTLLSPLLALFQENWDSQKLLASIEQIGTEKTGAGTFDTMKSLQAIMDDAERWRQDDRAEAQRLMERQLAAELQQSVALPAQVAVKQVQLQMNYDNNGTPSIKHMQVVLDLIDEVPAAGNPPGETGDRKPIGAVRPVYIEVQIGKTEPKRTDAGLTPEQLSAKKIIYEQLNRQWRLNRDEVTLLFETELGEER</sequence>
<keyword evidence="1" id="KW-0812">Transmembrane</keyword>
<keyword evidence="1" id="KW-0472">Membrane</keyword>
<keyword evidence="3" id="KW-1185">Reference proteome</keyword>
<dbReference type="AlphaFoldDB" id="A0A927H1R1"/>
<dbReference type="RefSeq" id="WP_190930089.1">
    <property type="nucleotide sequence ID" value="NZ_JACXJA010000029.1"/>
</dbReference>
<accession>A0A927H1R1</accession>
<comment type="caution">
    <text evidence="2">The sequence shown here is derived from an EMBL/GenBank/DDBJ whole genome shotgun (WGS) entry which is preliminary data.</text>
</comment>
<gene>
    <name evidence="2" type="primary">spoIIIAF</name>
    <name evidence="2" type="ORF">IDH45_20985</name>
</gene>
<feature type="transmembrane region" description="Helical" evidence="1">
    <location>
        <begin position="37"/>
        <end position="55"/>
    </location>
</feature>
<proteinExistence type="predicted"/>
<evidence type="ECO:0000313" key="3">
    <source>
        <dbReference type="Proteomes" id="UP000639396"/>
    </source>
</evidence>
<dbReference type="Proteomes" id="UP000639396">
    <property type="component" value="Unassembled WGS sequence"/>
</dbReference>
<dbReference type="Pfam" id="PF09581">
    <property type="entry name" value="Spore_III_AF"/>
    <property type="match status" value="1"/>
</dbReference>
<name>A0A927H1R1_9BACL</name>
<keyword evidence="1" id="KW-1133">Transmembrane helix</keyword>
<organism evidence="2 3">
    <name type="scientific">Paenibacillus oceani</name>
    <dbReference type="NCBI Taxonomy" id="2772510"/>
    <lineage>
        <taxon>Bacteria</taxon>
        <taxon>Bacillati</taxon>
        <taxon>Bacillota</taxon>
        <taxon>Bacilli</taxon>
        <taxon>Bacillales</taxon>
        <taxon>Paenibacillaceae</taxon>
        <taxon>Paenibacillus</taxon>
    </lineage>
</organism>
<dbReference type="InterPro" id="IPR014245">
    <property type="entry name" value="Spore_III_AF"/>
</dbReference>
<dbReference type="EMBL" id="JACXJA010000029">
    <property type="protein sequence ID" value="MBD2864467.1"/>
    <property type="molecule type" value="Genomic_DNA"/>
</dbReference>
<evidence type="ECO:0000313" key="2">
    <source>
        <dbReference type="EMBL" id="MBD2864467.1"/>
    </source>
</evidence>
<dbReference type="NCBIfam" id="TIGR02896">
    <property type="entry name" value="spore_III_AF"/>
    <property type="match status" value="1"/>
</dbReference>